<feature type="compositionally biased region" description="Polar residues" evidence="1">
    <location>
        <begin position="50"/>
        <end position="60"/>
    </location>
</feature>
<comment type="caution">
    <text evidence="2">The sequence shown here is derived from an EMBL/GenBank/DDBJ whole genome shotgun (WGS) entry which is preliminary data.</text>
</comment>
<dbReference type="EMBL" id="VSWD01000007">
    <property type="protein sequence ID" value="KAK3098202.1"/>
    <property type="molecule type" value="Genomic_DNA"/>
</dbReference>
<name>A0AA89C1N2_PINIB</name>
<proteinExistence type="predicted"/>
<evidence type="ECO:0000313" key="2">
    <source>
        <dbReference type="EMBL" id="KAK3098202.1"/>
    </source>
</evidence>
<dbReference type="Proteomes" id="UP001186944">
    <property type="component" value="Unassembled WGS sequence"/>
</dbReference>
<protein>
    <submittedName>
        <fullName evidence="2">Uncharacterized protein</fullName>
    </submittedName>
</protein>
<keyword evidence="3" id="KW-1185">Reference proteome</keyword>
<organism evidence="2 3">
    <name type="scientific">Pinctada imbricata</name>
    <name type="common">Atlantic pearl-oyster</name>
    <name type="synonym">Pinctada martensii</name>
    <dbReference type="NCBI Taxonomy" id="66713"/>
    <lineage>
        <taxon>Eukaryota</taxon>
        <taxon>Metazoa</taxon>
        <taxon>Spiralia</taxon>
        <taxon>Lophotrochozoa</taxon>
        <taxon>Mollusca</taxon>
        <taxon>Bivalvia</taxon>
        <taxon>Autobranchia</taxon>
        <taxon>Pteriomorphia</taxon>
        <taxon>Pterioida</taxon>
        <taxon>Pterioidea</taxon>
        <taxon>Pteriidae</taxon>
        <taxon>Pinctada</taxon>
    </lineage>
</organism>
<evidence type="ECO:0000313" key="3">
    <source>
        <dbReference type="Proteomes" id="UP001186944"/>
    </source>
</evidence>
<dbReference type="AlphaFoldDB" id="A0AA89C1N2"/>
<accession>A0AA89C1N2</accession>
<evidence type="ECO:0000256" key="1">
    <source>
        <dbReference type="SAM" id="MobiDB-lite"/>
    </source>
</evidence>
<gene>
    <name evidence="2" type="ORF">FSP39_017161</name>
</gene>
<reference evidence="2" key="1">
    <citation type="submission" date="2019-08" db="EMBL/GenBank/DDBJ databases">
        <title>The improved chromosome-level genome for the pearl oyster Pinctada fucata martensii using PacBio sequencing and Hi-C.</title>
        <authorList>
            <person name="Zheng Z."/>
        </authorList>
    </citation>
    <scope>NUCLEOTIDE SEQUENCE</scope>
    <source>
        <strain evidence="2">ZZ-2019</strain>
        <tissue evidence="2">Adductor muscle</tissue>
    </source>
</reference>
<feature type="region of interest" description="Disordered" evidence="1">
    <location>
        <begin position="1"/>
        <end position="22"/>
    </location>
</feature>
<sequence length="93" mass="10233">MASIRSNQKAGLGSSLGGEQSLDNANITSKYQRKLQAQARFQKVSKESDNNQADSDSSYVLGTRRNSDFLNSENESHEDIWEGSRLSGSCVMD</sequence>
<feature type="region of interest" description="Disordered" evidence="1">
    <location>
        <begin position="38"/>
        <end position="93"/>
    </location>
</feature>